<dbReference type="GO" id="GO:0006436">
    <property type="term" value="P:tryptophanyl-tRNA aminoacylation"/>
    <property type="evidence" value="ECO:0007669"/>
    <property type="project" value="UniProtKB-UniRule"/>
</dbReference>
<dbReference type="EC" id="6.1.1.2" evidence="8"/>
<reference evidence="10 11" key="1">
    <citation type="journal article" date="2015" name="Nature">
        <title>rRNA introns, odd ribosomes, and small enigmatic genomes across a large radiation of phyla.</title>
        <authorList>
            <person name="Brown C.T."/>
            <person name="Hug L.A."/>
            <person name="Thomas B.C."/>
            <person name="Sharon I."/>
            <person name="Castelle C.J."/>
            <person name="Singh A."/>
            <person name="Wilkins M.J."/>
            <person name="Williams K.H."/>
            <person name="Banfield J.F."/>
        </authorList>
    </citation>
    <scope>NUCLEOTIDE SEQUENCE [LARGE SCALE GENOMIC DNA]</scope>
</reference>
<feature type="binding site" evidence="8">
    <location>
        <begin position="19"/>
        <end position="20"/>
    </location>
    <ligand>
        <name>ATP</name>
        <dbReference type="ChEBI" id="CHEBI:30616"/>
    </ligand>
</feature>
<dbReference type="InterPro" id="IPR050203">
    <property type="entry name" value="Trp-tRNA_synthetase"/>
</dbReference>
<feature type="binding site" evidence="8">
    <location>
        <begin position="195"/>
        <end position="199"/>
    </location>
    <ligand>
        <name>ATP</name>
        <dbReference type="ChEBI" id="CHEBI:30616"/>
    </ligand>
</feature>
<feature type="binding site" evidence="8">
    <location>
        <begin position="11"/>
        <end position="13"/>
    </location>
    <ligand>
        <name>ATP</name>
        <dbReference type="ChEBI" id="CHEBI:30616"/>
    </ligand>
</feature>
<dbReference type="InterPro" id="IPR014729">
    <property type="entry name" value="Rossmann-like_a/b/a_fold"/>
</dbReference>
<evidence type="ECO:0000256" key="8">
    <source>
        <dbReference type="HAMAP-Rule" id="MF_00140"/>
    </source>
</evidence>
<dbReference type="InterPro" id="IPR001412">
    <property type="entry name" value="aa-tRNA-synth_I_CS"/>
</dbReference>
<organism evidence="10 11">
    <name type="scientific">Candidatus Magasanikbacteria bacterium GW2011_GWC2_41_17</name>
    <dbReference type="NCBI Taxonomy" id="1619048"/>
    <lineage>
        <taxon>Bacteria</taxon>
        <taxon>Candidatus Magasanikiibacteriota</taxon>
    </lineage>
</organism>
<accession>A0A0G0V8S7</accession>
<protein>
    <recommendedName>
        <fullName evidence="8">Tryptophan--tRNA ligase</fullName>
        <ecNumber evidence="8">6.1.1.2</ecNumber>
    </recommendedName>
    <alternativeName>
        <fullName evidence="8">Tryptophanyl-tRNA synthetase</fullName>
        <shortName evidence="8">TrpRS</shortName>
    </alternativeName>
</protein>
<proteinExistence type="inferred from homology"/>
<dbReference type="InterPro" id="IPR024109">
    <property type="entry name" value="Trp-tRNA-ligase_bac-type"/>
</dbReference>
<dbReference type="InterPro" id="IPR002305">
    <property type="entry name" value="aa-tRNA-synth_Ic"/>
</dbReference>
<dbReference type="SUPFAM" id="SSF52374">
    <property type="entry name" value="Nucleotidylyl transferase"/>
    <property type="match status" value="1"/>
</dbReference>
<dbReference type="HAMAP" id="MF_00140_B">
    <property type="entry name" value="Trp_tRNA_synth_B"/>
    <property type="match status" value="1"/>
</dbReference>
<evidence type="ECO:0000256" key="6">
    <source>
        <dbReference type="ARBA" id="ARBA00023146"/>
    </source>
</evidence>
<comment type="caution">
    <text evidence="10">The sequence shown here is derived from an EMBL/GenBank/DDBJ whole genome shotgun (WGS) entry which is preliminary data.</text>
</comment>
<dbReference type="GO" id="GO:0005829">
    <property type="term" value="C:cytosol"/>
    <property type="evidence" value="ECO:0007669"/>
    <property type="project" value="TreeGrafter"/>
</dbReference>
<evidence type="ECO:0000256" key="4">
    <source>
        <dbReference type="ARBA" id="ARBA00022840"/>
    </source>
</evidence>
<feature type="short sequence motif" description="'HIGH' region" evidence="8">
    <location>
        <begin position="12"/>
        <end position="20"/>
    </location>
</feature>
<evidence type="ECO:0000256" key="3">
    <source>
        <dbReference type="ARBA" id="ARBA00022741"/>
    </source>
</evidence>
<feature type="binding site" evidence="8">
    <location>
        <begin position="147"/>
        <end position="149"/>
    </location>
    <ligand>
        <name>ATP</name>
        <dbReference type="ChEBI" id="CHEBI:30616"/>
    </ligand>
</feature>
<dbReference type="PROSITE" id="PS00178">
    <property type="entry name" value="AA_TRNA_LIGASE_I"/>
    <property type="match status" value="1"/>
</dbReference>
<feature type="binding site" evidence="8">
    <location>
        <position position="135"/>
    </location>
    <ligand>
        <name>L-tryptophan</name>
        <dbReference type="ChEBI" id="CHEBI:57912"/>
    </ligand>
</feature>
<comment type="similarity">
    <text evidence="1 8 9">Belongs to the class-I aminoacyl-tRNA synthetase family.</text>
</comment>
<keyword evidence="5 8" id="KW-0648">Protein biosynthesis</keyword>
<dbReference type="Gene3D" id="3.40.50.620">
    <property type="entry name" value="HUPs"/>
    <property type="match status" value="1"/>
</dbReference>
<dbReference type="GO" id="GO:0005524">
    <property type="term" value="F:ATP binding"/>
    <property type="evidence" value="ECO:0007669"/>
    <property type="project" value="UniProtKB-UniRule"/>
</dbReference>
<dbReference type="NCBIfam" id="TIGR00233">
    <property type="entry name" value="trpS"/>
    <property type="match status" value="1"/>
</dbReference>
<evidence type="ECO:0000256" key="9">
    <source>
        <dbReference type="RuleBase" id="RU363036"/>
    </source>
</evidence>
<name>A0A0G0V8S7_9BACT</name>
<dbReference type="Pfam" id="PF00579">
    <property type="entry name" value="tRNA-synt_1b"/>
    <property type="match status" value="1"/>
</dbReference>
<evidence type="ECO:0000313" key="10">
    <source>
        <dbReference type="EMBL" id="KKR97359.1"/>
    </source>
</evidence>
<dbReference type="InterPro" id="IPR002306">
    <property type="entry name" value="Trp-tRNA-ligase"/>
</dbReference>
<dbReference type="CDD" id="cd00806">
    <property type="entry name" value="TrpRS_core"/>
    <property type="match status" value="1"/>
</dbReference>
<dbReference type="AlphaFoldDB" id="A0A0G0V8S7"/>
<keyword evidence="8" id="KW-0963">Cytoplasm</keyword>
<dbReference type="PATRIC" id="fig|1619048.3.peg.735"/>
<sequence length="326" mass="36468">MSTSRLFSGIQPSGIIHLGNYLGAIKQWLELTKKYDSIFCIVDLHALTVRQKSAELRKNTIELAKIYLALGLDPQKSTIFIQSQVSEHTELAWILNTLAKLPELERMTQFKDKSIAHKENINAGLFTYPVLMAADILLYDTAAVPVGEDQKQHVELARTLARRFNEYFGETFVIPESLIQKQGARIMGLDDPLKKMSKSAVSSFNFIALTDDAKTVEKKIARAVTDSGREVVSGSDKPALTNLLTIHSLLKNQTIAQSEKEFVGQGYADFKKALSLEINKFLQPIQKKISATDDKTVLKILFDGQSRAKKLAEKKMKEVKEKVGLI</sequence>
<feature type="short sequence motif" description="'KMSKS' region" evidence="8">
    <location>
        <begin position="195"/>
        <end position="199"/>
    </location>
</feature>
<evidence type="ECO:0000256" key="5">
    <source>
        <dbReference type="ARBA" id="ARBA00022917"/>
    </source>
</evidence>
<keyword evidence="3 8" id="KW-0547">Nucleotide-binding</keyword>
<evidence type="ECO:0000256" key="7">
    <source>
        <dbReference type="ARBA" id="ARBA00049929"/>
    </source>
</evidence>
<dbReference type="STRING" id="1619048.UU49_C0033G0002"/>
<dbReference type="Proteomes" id="UP000034108">
    <property type="component" value="Unassembled WGS sequence"/>
</dbReference>
<keyword evidence="2 8" id="KW-0436">Ligase</keyword>
<dbReference type="PRINTS" id="PR01039">
    <property type="entry name" value="TRNASYNTHTRP"/>
</dbReference>
<dbReference type="EMBL" id="LCAV01000033">
    <property type="protein sequence ID" value="KKR97359.1"/>
    <property type="molecule type" value="Genomic_DNA"/>
</dbReference>
<keyword evidence="4 8" id="KW-0067">ATP-binding</keyword>
<dbReference type="PANTHER" id="PTHR43766:SF1">
    <property type="entry name" value="TRYPTOPHAN--TRNA LIGASE, MITOCHONDRIAL"/>
    <property type="match status" value="1"/>
</dbReference>
<dbReference type="GO" id="GO:0004830">
    <property type="term" value="F:tryptophan-tRNA ligase activity"/>
    <property type="evidence" value="ECO:0007669"/>
    <property type="project" value="UniProtKB-UniRule"/>
</dbReference>
<keyword evidence="6 8" id="KW-0030">Aminoacyl-tRNA synthetase</keyword>
<comment type="subunit">
    <text evidence="8">Homodimer.</text>
</comment>
<feature type="binding site" evidence="8">
    <location>
        <position position="186"/>
    </location>
    <ligand>
        <name>ATP</name>
        <dbReference type="ChEBI" id="CHEBI:30616"/>
    </ligand>
</feature>
<comment type="function">
    <text evidence="8">Catalyzes the attachment of tryptophan to tRNA(Trp).</text>
</comment>
<evidence type="ECO:0000256" key="2">
    <source>
        <dbReference type="ARBA" id="ARBA00022598"/>
    </source>
</evidence>
<comment type="catalytic activity">
    <reaction evidence="7 8">
        <text>tRNA(Trp) + L-tryptophan + ATP = L-tryptophyl-tRNA(Trp) + AMP + diphosphate + H(+)</text>
        <dbReference type="Rhea" id="RHEA:24080"/>
        <dbReference type="Rhea" id="RHEA-COMP:9671"/>
        <dbReference type="Rhea" id="RHEA-COMP:9705"/>
        <dbReference type="ChEBI" id="CHEBI:15378"/>
        <dbReference type="ChEBI" id="CHEBI:30616"/>
        <dbReference type="ChEBI" id="CHEBI:33019"/>
        <dbReference type="ChEBI" id="CHEBI:57912"/>
        <dbReference type="ChEBI" id="CHEBI:78442"/>
        <dbReference type="ChEBI" id="CHEBI:78535"/>
        <dbReference type="ChEBI" id="CHEBI:456215"/>
        <dbReference type="EC" id="6.1.1.2"/>
    </reaction>
</comment>
<evidence type="ECO:0000256" key="1">
    <source>
        <dbReference type="ARBA" id="ARBA00005594"/>
    </source>
</evidence>
<gene>
    <name evidence="8" type="primary">trpS</name>
    <name evidence="10" type="ORF">UU49_C0033G0002</name>
</gene>
<evidence type="ECO:0000313" key="11">
    <source>
        <dbReference type="Proteomes" id="UP000034108"/>
    </source>
</evidence>
<dbReference type="Gene3D" id="1.10.240.10">
    <property type="entry name" value="Tyrosyl-Transfer RNA Synthetase"/>
    <property type="match status" value="1"/>
</dbReference>
<comment type="subcellular location">
    <subcellularLocation>
        <location evidence="8">Cytoplasm</location>
    </subcellularLocation>
</comment>
<dbReference type="PANTHER" id="PTHR43766">
    <property type="entry name" value="TRYPTOPHAN--TRNA LIGASE, MITOCHONDRIAL"/>
    <property type="match status" value="1"/>
</dbReference>